<dbReference type="SMART" id="SM00385">
    <property type="entry name" value="CYCLIN"/>
    <property type="match status" value="2"/>
</dbReference>
<dbReference type="SUPFAM" id="SSF47954">
    <property type="entry name" value="Cyclin-like"/>
    <property type="match status" value="2"/>
</dbReference>
<dbReference type="Gene3D" id="1.10.472.10">
    <property type="entry name" value="Cyclin-like"/>
    <property type="match status" value="2"/>
</dbReference>
<dbReference type="InterPro" id="IPR013763">
    <property type="entry name" value="Cyclin-like_dom"/>
</dbReference>
<keyword evidence="2" id="KW-0132">Cell division</keyword>
<evidence type="ECO:0000256" key="3">
    <source>
        <dbReference type="ARBA" id="ARBA00023127"/>
    </source>
</evidence>
<dbReference type="Proteomes" id="UP000081671">
    <property type="component" value="Unplaced"/>
</dbReference>
<dbReference type="PROSITE" id="PS00292">
    <property type="entry name" value="CYCLINS"/>
    <property type="match status" value="1"/>
</dbReference>
<dbReference type="AlphaFoldDB" id="A0A1S3GG72"/>
<sequence length="1170" mass="134365">MEKQPSRAESRLLPPANIVMHDWCKLEAVPVVHSSTLMSSIMEKPLSLDIPSKSETLPTEEAFLIKNAFLSKEECAIKEPTLIKKAVEKCTNDAEMSLLEKLLSLKETDNEFGTEKMTFGKEAKIEESLSTEKSLSLNKKTNTTDKNVYSTTPLMLQNTISKEKASSMDPIEQYLPGKPPSLQEEHSTEQQGSILQKSLALQKISLEEDPICTVSSAFEMKSTAKETALISEPFLKKNYTPEKKNTIERKRSCSNTSLVCQEIGSPLTTEEFQKPPLMQKKQPIQGQVAIFKRPWSLETDLSDKSNTCLKQTTYKKKHTTMRTTHMKTLPLVKRKKRNTWRKMRYYKPLEVREVTHKDELPTKEPMFWRPNTEKNALFQKSFVFQGNYTNQEDKVTSEKTLCPQKFPTENSYQQEALDLTKKCVMEEAAPIKKPVPFKKPQPSTQKIVSYMKPLFLPTTTFGENSHTQEPFSFQKETMPSKTKMYTTQNMPFCQGPSDCKEMITEEIHSFFMKPPLRKKPKTEEEVLFQDSVAFKENTTLQGMSHSKKPSVLQTTTTEEDSYSKKPMVFLENPIIEKLFVQEPFSFYGNLDKEESCFLKAFNFQEKTDIKSDFLKKQLAFHENPTIKDDLPLNKLLLWKKVPSAETATNLEGQLSLKKPTYQEQEILKKQLAFCETTNDEYPNEPLDLSISGSIDKLATQMKPCPLQKPSAKKKLSFQKPLILKKHFAITNHDVVEHITDTEAQLKKPLTLEVKSNNEKGAPLKEPLALDKNPILENKDILKRPLIFQKAISDKRVLFQKALAMSKKLVTQKQSFLKQPLALENDSTHKENTFLKKLIPEVENSSCTLSNDFSSKASTLDNAAKPSTTSNTSACELNSKQPFLFQNKKISQKKSELEAIEDDNNDLFFNLEYAKDIFAYLKEREENFILTNYMDKQTDLTSDMRALLVDWLVEVQMNFEMSHETLYLAIKLVDHYLTTSLCKKENLQLLGSTAFFIATKFEEPYPPSLKEFLYICEDLYQREDMLAMEASILTNLDYDINIPVAYHFLRRYAMCLQSSMTTLTLSRYICEITLQESHYIPERASKLAAGSFLLALCMKNLGHLIRSLEHHSGYKVSDLRCLVRKLNVLVTLQPYSEFKTVYNKYCSQVYYEVAKIGPLEMADLEEILHTD</sequence>
<dbReference type="FunFam" id="1.10.472.10:FF:000001">
    <property type="entry name" value="G2/mitotic-specific cyclin"/>
    <property type="match status" value="1"/>
</dbReference>
<gene>
    <name evidence="10" type="primary">Ccnb3</name>
</gene>
<evidence type="ECO:0000256" key="4">
    <source>
        <dbReference type="ARBA" id="ARBA00023306"/>
    </source>
</evidence>
<accession>A0A1S3GG72</accession>
<dbReference type="Pfam" id="PF00134">
    <property type="entry name" value="Cyclin_N"/>
    <property type="match status" value="1"/>
</dbReference>
<keyword evidence="3 5" id="KW-0195">Cyclin</keyword>
<dbReference type="GO" id="GO:0051301">
    <property type="term" value="P:cell division"/>
    <property type="evidence" value="ECO:0007669"/>
    <property type="project" value="UniProtKB-KW"/>
</dbReference>
<dbReference type="InterPro" id="IPR006671">
    <property type="entry name" value="Cyclin_N"/>
</dbReference>
<evidence type="ECO:0000259" key="7">
    <source>
        <dbReference type="SMART" id="SM00385"/>
    </source>
</evidence>
<evidence type="ECO:0000256" key="5">
    <source>
        <dbReference type="RuleBase" id="RU000383"/>
    </source>
</evidence>
<feature type="region of interest" description="Disordered" evidence="6">
    <location>
        <begin position="165"/>
        <end position="191"/>
    </location>
</feature>
<dbReference type="InterPro" id="IPR039361">
    <property type="entry name" value="Cyclin"/>
</dbReference>
<feature type="domain" description="Cyclin C-terminal" evidence="8">
    <location>
        <begin position="1042"/>
        <end position="1158"/>
    </location>
</feature>
<dbReference type="OrthoDB" id="5590282at2759"/>
<reference evidence="10" key="1">
    <citation type="submission" date="2025-08" db="UniProtKB">
        <authorList>
            <consortium name="RefSeq"/>
        </authorList>
    </citation>
    <scope>IDENTIFICATION</scope>
    <source>
        <tissue evidence="10">Kidney</tissue>
    </source>
</reference>
<feature type="domain" description="Cyclin-like" evidence="7">
    <location>
        <begin position="1046"/>
        <end position="1127"/>
    </location>
</feature>
<proteinExistence type="inferred from homology"/>
<evidence type="ECO:0000256" key="2">
    <source>
        <dbReference type="ARBA" id="ARBA00022618"/>
    </source>
</evidence>
<organism evidence="9 10">
    <name type="scientific">Dipodomys ordii</name>
    <name type="common">Ord's kangaroo rat</name>
    <dbReference type="NCBI Taxonomy" id="10020"/>
    <lineage>
        <taxon>Eukaryota</taxon>
        <taxon>Metazoa</taxon>
        <taxon>Chordata</taxon>
        <taxon>Craniata</taxon>
        <taxon>Vertebrata</taxon>
        <taxon>Euteleostomi</taxon>
        <taxon>Mammalia</taxon>
        <taxon>Eutheria</taxon>
        <taxon>Euarchontoglires</taxon>
        <taxon>Glires</taxon>
        <taxon>Rodentia</taxon>
        <taxon>Castorimorpha</taxon>
        <taxon>Heteromyidae</taxon>
        <taxon>Dipodomyinae</taxon>
        <taxon>Dipodomys</taxon>
    </lineage>
</organism>
<name>A0A1S3GG72_DIPOR</name>
<dbReference type="FunCoup" id="A0A1S3GG72">
    <property type="interactions" value="146"/>
</dbReference>
<dbReference type="InterPro" id="IPR004367">
    <property type="entry name" value="Cyclin_C-dom"/>
</dbReference>
<dbReference type="RefSeq" id="XP_012887806.1">
    <property type="nucleotide sequence ID" value="XM_013032352.1"/>
</dbReference>
<evidence type="ECO:0000313" key="10">
    <source>
        <dbReference type="RefSeq" id="XP_012887806.1"/>
    </source>
</evidence>
<dbReference type="KEGG" id="dord:105997819"/>
<dbReference type="InterPro" id="IPR036915">
    <property type="entry name" value="Cyclin-like_sf"/>
</dbReference>
<evidence type="ECO:0000313" key="9">
    <source>
        <dbReference type="Proteomes" id="UP000081671"/>
    </source>
</evidence>
<dbReference type="SMART" id="SM01332">
    <property type="entry name" value="Cyclin_C"/>
    <property type="match status" value="1"/>
</dbReference>
<evidence type="ECO:0000256" key="6">
    <source>
        <dbReference type="SAM" id="MobiDB-lite"/>
    </source>
</evidence>
<keyword evidence="4" id="KW-0131">Cell cycle</keyword>
<protein>
    <submittedName>
        <fullName evidence="10">G2/mitotic-specific cyclin-B3</fullName>
    </submittedName>
</protein>
<dbReference type="GeneID" id="105997819"/>
<keyword evidence="9" id="KW-1185">Reference proteome</keyword>
<dbReference type="Pfam" id="PF02984">
    <property type="entry name" value="Cyclin_C"/>
    <property type="match status" value="1"/>
</dbReference>
<evidence type="ECO:0000259" key="8">
    <source>
        <dbReference type="SMART" id="SM01332"/>
    </source>
</evidence>
<dbReference type="InParanoid" id="A0A1S3GG72"/>
<dbReference type="CTD" id="85417"/>
<evidence type="ECO:0000256" key="1">
    <source>
        <dbReference type="ARBA" id="ARBA00006955"/>
    </source>
</evidence>
<dbReference type="PANTHER" id="PTHR10177">
    <property type="entry name" value="CYCLINS"/>
    <property type="match status" value="1"/>
</dbReference>
<comment type="similarity">
    <text evidence="1">Belongs to the cyclin family. Cyclin AB subfamily.</text>
</comment>
<dbReference type="InterPro" id="IPR048258">
    <property type="entry name" value="Cyclins_cyclin-box"/>
</dbReference>
<feature type="domain" description="Cyclin-like" evidence="7">
    <location>
        <begin position="949"/>
        <end position="1033"/>
    </location>
</feature>